<evidence type="ECO:0000313" key="2">
    <source>
        <dbReference type="EMBL" id="OAJ38068.1"/>
    </source>
</evidence>
<dbReference type="EMBL" id="DS022301">
    <property type="protein sequence ID" value="OAJ38068.1"/>
    <property type="molecule type" value="Genomic_DNA"/>
</dbReference>
<feature type="region of interest" description="Disordered" evidence="1">
    <location>
        <begin position="106"/>
        <end position="125"/>
    </location>
</feature>
<dbReference type="AlphaFoldDB" id="A0A177WD89"/>
<proteinExistence type="predicted"/>
<dbReference type="Proteomes" id="UP000077115">
    <property type="component" value="Unassembled WGS sequence"/>
</dbReference>
<dbReference type="PANTHER" id="PTHR31649">
    <property type="entry name" value="AGAP009604-PA"/>
    <property type="match status" value="1"/>
</dbReference>
<organism evidence="2 3">
    <name type="scientific">Batrachochytrium dendrobatidis (strain JEL423)</name>
    <dbReference type="NCBI Taxonomy" id="403673"/>
    <lineage>
        <taxon>Eukaryota</taxon>
        <taxon>Fungi</taxon>
        <taxon>Fungi incertae sedis</taxon>
        <taxon>Chytridiomycota</taxon>
        <taxon>Chytridiomycota incertae sedis</taxon>
        <taxon>Chytridiomycetes</taxon>
        <taxon>Rhizophydiales</taxon>
        <taxon>Rhizophydiales incertae sedis</taxon>
        <taxon>Batrachochytrium</taxon>
    </lineage>
</organism>
<protein>
    <submittedName>
        <fullName evidence="2">Uncharacterized protein</fullName>
    </submittedName>
</protein>
<reference evidence="2 3" key="1">
    <citation type="submission" date="2006-10" db="EMBL/GenBank/DDBJ databases">
        <title>The Genome Sequence of Batrachochytrium dendrobatidis JEL423.</title>
        <authorList>
            <consortium name="The Broad Institute Genome Sequencing Platform"/>
            <person name="Birren B."/>
            <person name="Lander E."/>
            <person name="Galagan J."/>
            <person name="Cuomo C."/>
            <person name="Devon K."/>
            <person name="Jaffe D."/>
            <person name="Butler J."/>
            <person name="Alvarez P."/>
            <person name="Gnerre S."/>
            <person name="Grabherr M."/>
            <person name="Kleber M."/>
            <person name="Mauceli E."/>
            <person name="Brockman W."/>
            <person name="Young S."/>
            <person name="LaButti K."/>
            <person name="Sykes S."/>
            <person name="DeCaprio D."/>
            <person name="Crawford M."/>
            <person name="Koehrsen M."/>
            <person name="Engels R."/>
            <person name="Montgomery P."/>
            <person name="Pearson M."/>
            <person name="Howarth C."/>
            <person name="Larson L."/>
            <person name="White J."/>
            <person name="O'Leary S."/>
            <person name="Kodira C."/>
            <person name="Zeng Q."/>
            <person name="Yandava C."/>
            <person name="Alvarado L."/>
            <person name="Longcore J."/>
            <person name="James T."/>
        </authorList>
    </citation>
    <scope>NUCLEOTIDE SEQUENCE [LARGE SCALE GENOMIC DNA]</scope>
    <source>
        <strain evidence="2 3">JEL423</strain>
    </source>
</reference>
<dbReference type="Pfam" id="PF11901">
    <property type="entry name" value="DM9"/>
    <property type="match status" value="1"/>
</dbReference>
<dbReference type="OrthoDB" id="2142040at2759"/>
<gene>
    <name evidence="2" type="ORF">BDEG_22036</name>
</gene>
<name>A0A177WD89_BATDL</name>
<reference evidence="2 3" key="2">
    <citation type="submission" date="2016-05" db="EMBL/GenBank/DDBJ databases">
        <title>Lineage-specific infection strategies underlie the spectrum of fungal disease in amphibians.</title>
        <authorList>
            <person name="Cuomo C.A."/>
            <person name="Farrer R.A."/>
            <person name="James T."/>
            <person name="Longcore J."/>
            <person name="Birren B."/>
        </authorList>
    </citation>
    <scope>NUCLEOTIDE SEQUENCE [LARGE SCALE GENOMIC DNA]</scope>
    <source>
        <strain evidence="2 3">JEL423</strain>
    </source>
</reference>
<evidence type="ECO:0000256" key="1">
    <source>
        <dbReference type="SAM" id="MobiDB-lite"/>
    </source>
</evidence>
<dbReference type="VEuPathDB" id="FungiDB:BDEG_22036"/>
<sequence>MLVIDSVLHCPLRPAETCITGTVKVSFDLAGCSPPTVTLSCLLSLESKSSSWSRLLHTDQCVATLQDNGFAFSLGLPAALPPTICTVLKDSKLSVSYTLVATTTLTSQSSQNPHQNESIEHTSSSVPLQVPSVTFEQTPFSSEETLPLGTAGIITVGFNAPHSVLSPNDALCLSLCVRNESSIDIQRCSLQVSALVRIDTDVGNTLDITSDHPMHDVLFQDTVMVQLVTFGRFAAGETAMKRLAVYFMDQILPSVSIPGFDIEYSVTFSAVTATGKICQATSNALQIIQTTSHPDNLSTTGVSFDEASIDSYISGLSLSNSKATTEIVRSNMSVIQPGALPRAPSVSTSVVSSKNAHYTVEGSVYSGDWQQLEIGSYINKCVAFQSTAYFYFDYDADLTMVNLDDSDSNASDHDGVGEGSLEGQLASHRVNKHGIPGIIIVSDKAVGLHISKAPNKPNWLFYERAEESRCLLMDGSEEQISRFIDGPGRYYIAVYGKSIGATPVQFELSVRLIQGLKNITPFHFLSFWIPYHPHATLPIPPPSESSTSRVLTVSNSTAVKTVIPPGAWQTGTDVNGEPLYTVRVYYKGGLHIGKIGHHTKGALIPWGGKEIQIDDDMEILSQIPGSRWVKVLSGAGVPPDAIPGGYEADGQHLYISRAVVKESLLGTVAGSGGWMPNVLINAFECRTSLCPGKAGSHMYGCNVSFGNSEVSSVTPFEVLVYDEPPSFDS</sequence>
<accession>A0A177WD89</accession>
<dbReference type="SMART" id="SM00696">
    <property type="entry name" value="DM9"/>
    <property type="match status" value="1"/>
</dbReference>
<dbReference type="STRING" id="403673.A0A177WD89"/>
<dbReference type="PANTHER" id="PTHR31649:SF1">
    <property type="entry name" value="FARNESOIC ACID O-METHYL TRANSFERASE DOMAIN-CONTAINING PROTEIN"/>
    <property type="match status" value="1"/>
</dbReference>
<evidence type="ECO:0000313" key="3">
    <source>
        <dbReference type="Proteomes" id="UP000077115"/>
    </source>
</evidence>
<dbReference type="InterPro" id="IPR006616">
    <property type="entry name" value="DM9_repeat"/>
</dbReference>